<feature type="signal peptide" evidence="1">
    <location>
        <begin position="1"/>
        <end position="21"/>
    </location>
</feature>
<keyword evidence="1" id="KW-0732">Signal</keyword>
<evidence type="ECO:0000313" key="2">
    <source>
        <dbReference type="EMBL" id="WMD20038.1"/>
    </source>
</evidence>
<accession>A0ABY9M1G2</accession>
<evidence type="ECO:0000313" key="3">
    <source>
        <dbReference type="Proteomes" id="UP001234798"/>
    </source>
</evidence>
<dbReference type="PANTHER" id="PTHR48125">
    <property type="entry name" value="LP07818P1"/>
    <property type="match status" value="1"/>
</dbReference>
<protein>
    <submittedName>
        <fullName evidence="2">Uncharacterized protein</fullName>
    </submittedName>
</protein>
<keyword evidence="3" id="KW-1185">Reference proteome</keyword>
<dbReference type="RefSeq" id="WP_306942821.1">
    <property type="nucleotide sequence ID" value="NZ_CP132976.1"/>
</dbReference>
<organism evidence="2 3">
    <name type="scientific">Achromobacter seleniivolatilans</name>
    <dbReference type="NCBI Taxonomy" id="3047478"/>
    <lineage>
        <taxon>Bacteria</taxon>
        <taxon>Pseudomonadati</taxon>
        <taxon>Pseudomonadota</taxon>
        <taxon>Betaproteobacteria</taxon>
        <taxon>Burkholderiales</taxon>
        <taxon>Alcaligenaceae</taxon>
        <taxon>Achromobacter</taxon>
    </lineage>
</organism>
<dbReference type="PANTHER" id="PTHR48125:SF10">
    <property type="entry name" value="OS12G0136300 PROTEIN"/>
    <property type="match status" value="1"/>
</dbReference>
<gene>
    <name evidence="2" type="ORF">RAS12_26055</name>
</gene>
<dbReference type="EMBL" id="CP132976">
    <property type="protein sequence ID" value="WMD20038.1"/>
    <property type="molecule type" value="Genomic_DNA"/>
</dbReference>
<reference evidence="2 3" key="1">
    <citation type="submission" date="2023-08" db="EMBL/GenBank/DDBJ databases">
        <title>Achromobacter seleniivolatilans sp. nov., isolated from seleniferous soil.</title>
        <authorList>
            <person name="Zhang S."/>
            <person name="Li K."/>
            <person name="Peng J."/>
            <person name="Zhao Q."/>
            <person name="Wang H."/>
            <person name="Guo Y."/>
        </authorList>
    </citation>
    <scope>NUCLEOTIDE SEQUENCE [LARGE SCALE GENOMIC DNA]</scope>
    <source>
        <strain evidence="2 3">R39</strain>
    </source>
</reference>
<sequence length="663" mass="69338">MKKVCVAAAIAASVGSLPAHAEAYRLAYSKAENIEIFIDHANGSAWCGPHLDLRAVYGAAPDADALGRLLPKIGVLLSKQCPQAVDLRWTSVSNTGARIAEGTSTKAAGWPMQTAAAPAAIAAAPVAAAPVAVAPVAAAPVAAAPVAAAPAAAVPPASAAAPAELAPVTSAQPAAEQAAAPAQVQAAPAPAAIATPAPVPVAEPAAPPPVAATPQAPTAEAAIAVAPAPAAVAPAPAPAAAAAAPAAQPVFAVNGWTPSSAAAAMAGTQQLKVMQDQNGCKVISTFRLGEGAQYITLKTDGLSCGPDGYATGKGRLRLERTDGARIAQSNDVWLASGIPFTSPVAAANLAYVSEANGTLWFHMASDPASRSHYLMRAERMSYGSGLDVWRYNRLDVVTENADAFRNAADIKVAVDATLRVLERTAMPDAGNARMVFSDNFELGAIGDKLEHMLYAINADRTTDWRTGKPKGEWRYNLQYAQNYVFKRDEMLARQKREAQMRLANKERDNLRQYQNLVEQAKSDPAGILGRMQHDVRYDPLTGGSYGGLMAGRKSAVRMVVHVDDHKDDDAVADWPYELRLPGQKAMKEGWYLVPGDITLDPKRQDGKGLPLTLLTLGQAAPYACQKAGCADLNDPLVGARMMMGLSDWTPEKAQAVIDQANQP</sequence>
<name>A0ABY9M1G2_9BURK</name>
<evidence type="ECO:0000256" key="1">
    <source>
        <dbReference type="SAM" id="SignalP"/>
    </source>
</evidence>
<dbReference type="Proteomes" id="UP001234798">
    <property type="component" value="Chromosome"/>
</dbReference>
<proteinExistence type="predicted"/>
<feature type="chain" id="PRO_5046881265" evidence="1">
    <location>
        <begin position="22"/>
        <end position="663"/>
    </location>
</feature>